<evidence type="ECO:0000256" key="2">
    <source>
        <dbReference type="SAM" id="Phobius"/>
    </source>
</evidence>
<feature type="compositionally biased region" description="Polar residues" evidence="1">
    <location>
        <begin position="51"/>
        <end position="61"/>
    </location>
</feature>
<feature type="transmembrane region" description="Helical" evidence="2">
    <location>
        <begin position="249"/>
        <end position="281"/>
    </location>
</feature>
<proteinExistence type="predicted"/>
<keyword evidence="3" id="KW-0732">Signal</keyword>
<comment type="caution">
    <text evidence="4">The sequence shown here is derived from an EMBL/GenBank/DDBJ whole genome shotgun (WGS) entry which is preliminary data.</text>
</comment>
<feature type="region of interest" description="Disordered" evidence="1">
    <location>
        <begin position="39"/>
        <end position="71"/>
    </location>
</feature>
<sequence length="287" mass="32282">MMYLSRSRCSATAMLLSFSAFLLLLVTVRGHAIPGSALTLVEPPQHGNLPYSDSSSASELYQPQRDSRQMDLAEPPYSVSEIIRSKRWKLSQIVPPAASQGRSRINNRSMTPLVDEQGRELRDEELEVNRQLEEQDQYDRYDVVGDDYSDDGEEQTALQVRRSGTVVNAAEENDDSISGALARAARGTDIEEYFWKYVIDSDISASLEDDDNDDDTNPEARFKKKKKFHLKHKYKKFLLPLLLAYKLKFMMMFPALVGGLALLVKAAGLAGFFFALFASVVSLQKSH</sequence>
<evidence type="ECO:0000256" key="1">
    <source>
        <dbReference type="SAM" id="MobiDB-lite"/>
    </source>
</evidence>
<organism evidence="4 5">
    <name type="scientific">Culex pipiens pipiens</name>
    <name type="common">Northern house mosquito</name>
    <dbReference type="NCBI Taxonomy" id="38569"/>
    <lineage>
        <taxon>Eukaryota</taxon>
        <taxon>Metazoa</taxon>
        <taxon>Ecdysozoa</taxon>
        <taxon>Arthropoda</taxon>
        <taxon>Hexapoda</taxon>
        <taxon>Insecta</taxon>
        <taxon>Pterygota</taxon>
        <taxon>Neoptera</taxon>
        <taxon>Endopterygota</taxon>
        <taxon>Diptera</taxon>
        <taxon>Nematocera</taxon>
        <taxon>Culicoidea</taxon>
        <taxon>Culicidae</taxon>
        <taxon>Culicinae</taxon>
        <taxon>Culicini</taxon>
        <taxon>Culex</taxon>
        <taxon>Culex</taxon>
    </lineage>
</organism>
<name>A0ABD1DPU5_CULPP</name>
<evidence type="ECO:0000313" key="4">
    <source>
        <dbReference type="EMBL" id="KAL1401633.1"/>
    </source>
</evidence>
<feature type="chain" id="PRO_5044841244" description="Transmembrane protein" evidence="3">
    <location>
        <begin position="31"/>
        <end position="287"/>
    </location>
</feature>
<protein>
    <recommendedName>
        <fullName evidence="6">Transmembrane protein</fullName>
    </recommendedName>
</protein>
<dbReference type="InterPro" id="IPR012464">
    <property type="entry name" value="DUF1676"/>
</dbReference>
<evidence type="ECO:0008006" key="6">
    <source>
        <dbReference type="Google" id="ProtNLM"/>
    </source>
</evidence>
<keyword evidence="2" id="KW-0812">Transmembrane</keyword>
<reference evidence="4 5" key="1">
    <citation type="submission" date="2024-05" db="EMBL/GenBank/DDBJ databases">
        <title>Culex pipiens pipiens assembly and annotation.</title>
        <authorList>
            <person name="Alout H."/>
            <person name="Durand T."/>
        </authorList>
    </citation>
    <scope>NUCLEOTIDE SEQUENCE [LARGE SCALE GENOMIC DNA]</scope>
    <source>
        <strain evidence="4">HA-2024</strain>
        <tissue evidence="4">Whole body</tissue>
    </source>
</reference>
<feature type="signal peptide" evidence="3">
    <location>
        <begin position="1"/>
        <end position="30"/>
    </location>
</feature>
<dbReference type="AlphaFoldDB" id="A0ABD1DPU5"/>
<dbReference type="Pfam" id="PF07898">
    <property type="entry name" value="DUF1676"/>
    <property type="match status" value="1"/>
</dbReference>
<keyword evidence="2" id="KW-1133">Transmembrane helix</keyword>
<accession>A0ABD1DPU5</accession>
<evidence type="ECO:0000256" key="3">
    <source>
        <dbReference type="SAM" id="SignalP"/>
    </source>
</evidence>
<dbReference type="EMBL" id="JBEHCU010004432">
    <property type="protein sequence ID" value="KAL1401633.1"/>
    <property type="molecule type" value="Genomic_DNA"/>
</dbReference>
<keyword evidence="5" id="KW-1185">Reference proteome</keyword>
<keyword evidence="2" id="KW-0472">Membrane</keyword>
<gene>
    <name evidence="4" type="ORF">pipiens_006461</name>
</gene>
<evidence type="ECO:0000313" key="5">
    <source>
        <dbReference type="Proteomes" id="UP001562425"/>
    </source>
</evidence>
<dbReference type="Proteomes" id="UP001562425">
    <property type="component" value="Unassembled WGS sequence"/>
</dbReference>